<dbReference type="EMBL" id="CATOUU010000790">
    <property type="protein sequence ID" value="CAI9948683.1"/>
    <property type="molecule type" value="Genomic_DNA"/>
</dbReference>
<evidence type="ECO:0000313" key="1">
    <source>
        <dbReference type="EMBL" id="CAI9948683.1"/>
    </source>
</evidence>
<evidence type="ECO:0000313" key="3">
    <source>
        <dbReference type="Proteomes" id="UP001642409"/>
    </source>
</evidence>
<reference evidence="2 3" key="2">
    <citation type="submission" date="2024-07" db="EMBL/GenBank/DDBJ databases">
        <authorList>
            <person name="Akdeniz Z."/>
        </authorList>
    </citation>
    <scope>NUCLEOTIDE SEQUENCE [LARGE SCALE GENOMIC DNA]</scope>
</reference>
<reference evidence="1" key="1">
    <citation type="submission" date="2023-06" db="EMBL/GenBank/DDBJ databases">
        <authorList>
            <person name="Kurt Z."/>
        </authorList>
    </citation>
    <scope>NUCLEOTIDE SEQUENCE</scope>
</reference>
<evidence type="ECO:0000313" key="2">
    <source>
        <dbReference type="EMBL" id="CAL6013294.1"/>
    </source>
</evidence>
<accession>A0AA86Q077</accession>
<keyword evidence="3" id="KW-1185">Reference proteome</keyword>
<organism evidence="1">
    <name type="scientific">Hexamita inflata</name>
    <dbReference type="NCBI Taxonomy" id="28002"/>
    <lineage>
        <taxon>Eukaryota</taxon>
        <taxon>Metamonada</taxon>
        <taxon>Diplomonadida</taxon>
        <taxon>Hexamitidae</taxon>
        <taxon>Hexamitinae</taxon>
        <taxon>Hexamita</taxon>
    </lineage>
</organism>
<dbReference type="Proteomes" id="UP001642409">
    <property type="component" value="Unassembled WGS sequence"/>
</dbReference>
<protein>
    <submittedName>
        <fullName evidence="2">Hypothetical_protein</fullName>
    </submittedName>
</protein>
<proteinExistence type="predicted"/>
<comment type="caution">
    <text evidence="1">The sequence shown here is derived from an EMBL/GenBank/DDBJ whole genome shotgun (WGS) entry which is preliminary data.</text>
</comment>
<dbReference type="EMBL" id="CAXDID020000068">
    <property type="protein sequence ID" value="CAL6013294.1"/>
    <property type="molecule type" value="Genomic_DNA"/>
</dbReference>
<gene>
    <name evidence="2" type="ORF">HINF_LOCUS23717</name>
    <name evidence="1" type="ORF">HINF_LOCUS36328</name>
</gene>
<sequence>MSYMINIPQHLKKLNTSGTSEYRSGSVSSFLNNQSGQNKLFNKFEYLRENLIQSKQSLAKMNKQIEFVSEYLEQVVFKNIRKISQNNYRIEDYLFQIERNMLQKGIKKNQCVDQGK</sequence>
<name>A0AA86Q077_9EUKA</name>
<dbReference type="AlphaFoldDB" id="A0AA86Q077"/>